<sequence>MLVLGKKEVLKNCGVGVSADLTVSQRQKIKSLRDEGIRGFFKGGRLYKEPLQPQSIPRTPHQSQDSSSSNPRSSGSNRPTLSAQPPVVPGPGPRSYRYATETLPQTSDQRQTSDTAQSHSSVPGTQPKSGQRQTANPRRNQGRGYGRERDPTRKDLGLTPIGTNNKDSQCVADSVGSCRSES</sequence>
<keyword evidence="3" id="KW-1185">Reference proteome</keyword>
<feature type="compositionally biased region" description="Polar residues" evidence="1">
    <location>
        <begin position="52"/>
        <end position="61"/>
    </location>
</feature>
<name>A0AAV4EBS8_9GAST</name>
<evidence type="ECO:0000313" key="3">
    <source>
        <dbReference type="Proteomes" id="UP000762676"/>
    </source>
</evidence>
<comment type="caution">
    <text evidence="2">The sequence shown here is derived from an EMBL/GenBank/DDBJ whole genome shotgun (WGS) entry which is preliminary data.</text>
</comment>
<dbReference type="Proteomes" id="UP000762676">
    <property type="component" value="Unassembled WGS sequence"/>
</dbReference>
<evidence type="ECO:0000256" key="1">
    <source>
        <dbReference type="SAM" id="MobiDB-lite"/>
    </source>
</evidence>
<dbReference type="AlphaFoldDB" id="A0AAV4EBS8"/>
<evidence type="ECO:0000313" key="2">
    <source>
        <dbReference type="EMBL" id="GFR58264.1"/>
    </source>
</evidence>
<organism evidence="2 3">
    <name type="scientific">Elysia marginata</name>
    <dbReference type="NCBI Taxonomy" id="1093978"/>
    <lineage>
        <taxon>Eukaryota</taxon>
        <taxon>Metazoa</taxon>
        <taxon>Spiralia</taxon>
        <taxon>Lophotrochozoa</taxon>
        <taxon>Mollusca</taxon>
        <taxon>Gastropoda</taxon>
        <taxon>Heterobranchia</taxon>
        <taxon>Euthyneura</taxon>
        <taxon>Panpulmonata</taxon>
        <taxon>Sacoglossa</taxon>
        <taxon>Placobranchoidea</taxon>
        <taxon>Plakobranchidae</taxon>
        <taxon>Elysia</taxon>
    </lineage>
</organism>
<protein>
    <recommendedName>
        <fullName evidence="4">LEM domain-containing protein</fullName>
    </recommendedName>
</protein>
<feature type="compositionally biased region" description="Low complexity" evidence="1">
    <location>
        <begin position="62"/>
        <end position="79"/>
    </location>
</feature>
<dbReference type="EMBL" id="BMAT01007133">
    <property type="protein sequence ID" value="GFR58264.1"/>
    <property type="molecule type" value="Genomic_DNA"/>
</dbReference>
<feature type="region of interest" description="Disordered" evidence="1">
    <location>
        <begin position="42"/>
        <end position="182"/>
    </location>
</feature>
<proteinExistence type="predicted"/>
<feature type="compositionally biased region" description="Basic and acidic residues" evidence="1">
    <location>
        <begin position="145"/>
        <end position="156"/>
    </location>
</feature>
<evidence type="ECO:0008006" key="4">
    <source>
        <dbReference type="Google" id="ProtNLM"/>
    </source>
</evidence>
<gene>
    <name evidence="2" type="ORF">ElyMa_003477700</name>
</gene>
<accession>A0AAV4EBS8</accession>
<reference evidence="2 3" key="1">
    <citation type="journal article" date="2021" name="Elife">
        <title>Chloroplast acquisition without the gene transfer in kleptoplastic sea slugs, Plakobranchus ocellatus.</title>
        <authorList>
            <person name="Maeda T."/>
            <person name="Takahashi S."/>
            <person name="Yoshida T."/>
            <person name="Shimamura S."/>
            <person name="Takaki Y."/>
            <person name="Nagai Y."/>
            <person name="Toyoda A."/>
            <person name="Suzuki Y."/>
            <person name="Arimoto A."/>
            <person name="Ishii H."/>
            <person name="Satoh N."/>
            <person name="Nishiyama T."/>
            <person name="Hasebe M."/>
            <person name="Maruyama T."/>
            <person name="Minagawa J."/>
            <person name="Obokata J."/>
            <person name="Shigenobu S."/>
        </authorList>
    </citation>
    <scope>NUCLEOTIDE SEQUENCE [LARGE SCALE GENOMIC DNA]</scope>
</reference>
<feature type="compositionally biased region" description="Polar residues" evidence="1">
    <location>
        <begin position="102"/>
        <end position="139"/>
    </location>
</feature>